<protein>
    <submittedName>
        <fullName evidence="1">Uncharacterized protein</fullName>
    </submittedName>
</protein>
<dbReference type="EMBL" id="JARKIB010000175">
    <property type="protein sequence ID" value="KAJ7728105.1"/>
    <property type="molecule type" value="Genomic_DNA"/>
</dbReference>
<dbReference type="AlphaFoldDB" id="A0AAD7MR17"/>
<comment type="caution">
    <text evidence="1">The sequence shown here is derived from an EMBL/GenBank/DDBJ whole genome shotgun (WGS) entry which is preliminary data.</text>
</comment>
<evidence type="ECO:0000313" key="1">
    <source>
        <dbReference type="EMBL" id="KAJ7728105.1"/>
    </source>
</evidence>
<keyword evidence="2" id="KW-1185">Reference proteome</keyword>
<sequence>MVLALGTIDLHFWWPLRWTSRSTQGVAGGGDGNPAEGYAAGFGMFAMRALAEGEEIVAGVNGAALPNAPMTAQRHVIAQLANILHTLSSSEYACTSALSSIFNPAVPAPPSLPPPSV</sequence>
<proteinExistence type="predicted"/>
<accession>A0AAD7MR17</accession>
<gene>
    <name evidence="1" type="ORF">B0H16DRAFT_1734873</name>
</gene>
<reference evidence="1" key="1">
    <citation type="submission" date="2023-03" db="EMBL/GenBank/DDBJ databases">
        <title>Massive genome expansion in bonnet fungi (Mycena s.s.) driven by repeated elements and novel gene families across ecological guilds.</title>
        <authorList>
            <consortium name="Lawrence Berkeley National Laboratory"/>
            <person name="Harder C.B."/>
            <person name="Miyauchi S."/>
            <person name="Viragh M."/>
            <person name="Kuo A."/>
            <person name="Thoen E."/>
            <person name="Andreopoulos B."/>
            <person name="Lu D."/>
            <person name="Skrede I."/>
            <person name="Drula E."/>
            <person name="Henrissat B."/>
            <person name="Morin E."/>
            <person name="Kohler A."/>
            <person name="Barry K."/>
            <person name="LaButti K."/>
            <person name="Morin E."/>
            <person name="Salamov A."/>
            <person name="Lipzen A."/>
            <person name="Mereny Z."/>
            <person name="Hegedus B."/>
            <person name="Baldrian P."/>
            <person name="Stursova M."/>
            <person name="Weitz H."/>
            <person name="Taylor A."/>
            <person name="Grigoriev I.V."/>
            <person name="Nagy L.G."/>
            <person name="Martin F."/>
            <person name="Kauserud H."/>
        </authorList>
    </citation>
    <scope>NUCLEOTIDE SEQUENCE</scope>
    <source>
        <strain evidence="1">CBHHK182m</strain>
    </source>
</reference>
<dbReference type="Proteomes" id="UP001215598">
    <property type="component" value="Unassembled WGS sequence"/>
</dbReference>
<organism evidence="1 2">
    <name type="scientific">Mycena metata</name>
    <dbReference type="NCBI Taxonomy" id="1033252"/>
    <lineage>
        <taxon>Eukaryota</taxon>
        <taxon>Fungi</taxon>
        <taxon>Dikarya</taxon>
        <taxon>Basidiomycota</taxon>
        <taxon>Agaricomycotina</taxon>
        <taxon>Agaricomycetes</taxon>
        <taxon>Agaricomycetidae</taxon>
        <taxon>Agaricales</taxon>
        <taxon>Marasmiineae</taxon>
        <taxon>Mycenaceae</taxon>
        <taxon>Mycena</taxon>
    </lineage>
</organism>
<evidence type="ECO:0000313" key="2">
    <source>
        <dbReference type="Proteomes" id="UP001215598"/>
    </source>
</evidence>
<name>A0AAD7MR17_9AGAR</name>